<dbReference type="Proteomes" id="UP001221898">
    <property type="component" value="Unassembled WGS sequence"/>
</dbReference>
<evidence type="ECO:0000313" key="3">
    <source>
        <dbReference type="Proteomes" id="UP001221898"/>
    </source>
</evidence>
<feature type="compositionally biased region" description="Polar residues" evidence="1">
    <location>
        <begin position="36"/>
        <end position="48"/>
    </location>
</feature>
<dbReference type="EMBL" id="JAINUG010000043">
    <property type="protein sequence ID" value="KAJ8406454.1"/>
    <property type="molecule type" value="Genomic_DNA"/>
</dbReference>
<feature type="region of interest" description="Disordered" evidence="1">
    <location>
        <begin position="35"/>
        <end position="71"/>
    </location>
</feature>
<name>A0AAD7WS89_9TELE</name>
<reference evidence="2" key="1">
    <citation type="journal article" date="2023" name="Science">
        <title>Genome structures resolve the early diversification of teleost fishes.</title>
        <authorList>
            <person name="Parey E."/>
            <person name="Louis A."/>
            <person name="Montfort J."/>
            <person name="Bouchez O."/>
            <person name="Roques C."/>
            <person name="Iampietro C."/>
            <person name="Lluch J."/>
            <person name="Castinel A."/>
            <person name="Donnadieu C."/>
            <person name="Desvignes T."/>
            <person name="Floi Bucao C."/>
            <person name="Jouanno E."/>
            <person name="Wen M."/>
            <person name="Mejri S."/>
            <person name="Dirks R."/>
            <person name="Jansen H."/>
            <person name="Henkel C."/>
            <person name="Chen W.J."/>
            <person name="Zahm M."/>
            <person name="Cabau C."/>
            <person name="Klopp C."/>
            <person name="Thompson A.W."/>
            <person name="Robinson-Rechavi M."/>
            <person name="Braasch I."/>
            <person name="Lecointre G."/>
            <person name="Bobe J."/>
            <person name="Postlethwait J.H."/>
            <person name="Berthelot C."/>
            <person name="Roest Crollius H."/>
            <person name="Guiguen Y."/>
        </authorList>
    </citation>
    <scope>NUCLEOTIDE SEQUENCE</scope>
    <source>
        <strain evidence="2">NC1722</strain>
    </source>
</reference>
<comment type="caution">
    <text evidence="2">The sequence shown here is derived from an EMBL/GenBank/DDBJ whole genome shotgun (WGS) entry which is preliminary data.</text>
</comment>
<proteinExistence type="predicted"/>
<keyword evidence="3" id="KW-1185">Reference proteome</keyword>
<dbReference type="AlphaFoldDB" id="A0AAD7WS89"/>
<evidence type="ECO:0000313" key="2">
    <source>
        <dbReference type="EMBL" id="KAJ8406454.1"/>
    </source>
</evidence>
<protein>
    <submittedName>
        <fullName evidence="2">Uncharacterized protein</fullName>
    </submittedName>
</protein>
<evidence type="ECO:0000256" key="1">
    <source>
        <dbReference type="SAM" id="MobiDB-lite"/>
    </source>
</evidence>
<accession>A0AAD7WS89</accession>
<gene>
    <name evidence="2" type="ORF">AAFF_G00300280</name>
</gene>
<sequence length="116" mass="12432">MVSRDCAHVTEANLGEVTVSVLSLSLTPLEVGECRPTTTSRGAQSSHTGGAVGTTRTKAVGEAWSGPRDPSELTRAVYRGTAAQVAFEIEGTTRNKLRDQFILCDEVETKAICHRQ</sequence>
<organism evidence="2 3">
    <name type="scientific">Aldrovandia affinis</name>
    <dbReference type="NCBI Taxonomy" id="143900"/>
    <lineage>
        <taxon>Eukaryota</taxon>
        <taxon>Metazoa</taxon>
        <taxon>Chordata</taxon>
        <taxon>Craniata</taxon>
        <taxon>Vertebrata</taxon>
        <taxon>Euteleostomi</taxon>
        <taxon>Actinopterygii</taxon>
        <taxon>Neopterygii</taxon>
        <taxon>Teleostei</taxon>
        <taxon>Notacanthiformes</taxon>
        <taxon>Halosauridae</taxon>
        <taxon>Aldrovandia</taxon>
    </lineage>
</organism>